<proteinExistence type="predicted"/>
<reference evidence="2" key="1">
    <citation type="submission" date="2017-07" db="EMBL/GenBank/DDBJ databases">
        <title>Taro Niue Genome Assembly and Annotation.</title>
        <authorList>
            <person name="Atibalentja N."/>
            <person name="Keating K."/>
            <person name="Fields C.J."/>
        </authorList>
    </citation>
    <scope>NUCLEOTIDE SEQUENCE</scope>
    <source>
        <strain evidence="2">Niue_2</strain>
        <tissue evidence="2">Leaf</tissue>
    </source>
</reference>
<feature type="transmembrane region" description="Helical" evidence="1">
    <location>
        <begin position="94"/>
        <end position="113"/>
    </location>
</feature>
<organism evidence="2 3">
    <name type="scientific">Colocasia esculenta</name>
    <name type="common">Wild taro</name>
    <name type="synonym">Arum esculentum</name>
    <dbReference type="NCBI Taxonomy" id="4460"/>
    <lineage>
        <taxon>Eukaryota</taxon>
        <taxon>Viridiplantae</taxon>
        <taxon>Streptophyta</taxon>
        <taxon>Embryophyta</taxon>
        <taxon>Tracheophyta</taxon>
        <taxon>Spermatophyta</taxon>
        <taxon>Magnoliopsida</taxon>
        <taxon>Liliopsida</taxon>
        <taxon>Araceae</taxon>
        <taxon>Aroideae</taxon>
        <taxon>Colocasieae</taxon>
        <taxon>Colocasia</taxon>
    </lineage>
</organism>
<feature type="transmembrane region" description="Helical" evidence="1">
    <location>
        <begin position="16"/>
        <end position="35"/>
    </location>
</feature>
<keyword evidence="1" id="KW-1133">Transmembrane helix</keyword>
<evidence type="ECO:0000256" key="1">
    <source>
        <dbReference type="SAM" id="Phobius"/>
    </source>
</evidence>
<keyword evidence="3" id="KW-1185">Reference proteome</keyword>
<evidence type="ECO:0000313" key="2">
    <source>
        <dbReference type="EMBL" id="MQM14474.1"/>
    </source>
</evidence>
<dbReference type="Proteomes" id="UP000652761">
    <property type="component" value="Unassembled WGS sequence"/>
</dbReference>
<dbReference type="AlphaFoldDB" id="A0A843X737"/>
<evidence type="ECO:0000313" key="3">
    <source>
        <dbReference type="Proteomes" id="UP000652761"/>
    </source>
</evidence>
<protein>
    <submittedName>
        <fullName evidence="2">Uncharacterized protein</fullName>
    </submittedName>
</protein>
<keyword evidence="1" id="KW-0472">Membrane</keyword>
<keyword evidence="1" id="KW-0812">Transmembrane</keyword>
<comment type="caution">
    <text evidence="2">The sequence shown here is derived from an EMBL/GenBank/DDBJ whole genome shotgun (WGS) entry which is preliminary data.</text>
</comment>
<accession>A0A843X737</accession>
<dbReference type="EMBL" id="NMUH01006104">
    <property type="protein sequence ID" value="MQM14474.1"/>
    <property type="molecule type" value="Genomic_DNA"/>
</dbReference>
<gene>
    <name evidence="2" type="ORF">Taro_047404</name>
</gene>
<sequence>MRRSWVSRSSYRRWRVFVYMSSVWRALGGLLTSAMRRRWPSPSCSRRQACFCHEDVVRSGEDAGVSPFYAFFTKASRSEGNNGSRRVLDSDGNGLVHGYVVIGLSLFIVYGYGKRCIGTCGVRGKCCSRGLCGVHVVCVCVESSMTPTVVTSSVGSPRFCVSQACQCSELVLVRESTRLLALHLVQGRIAAELGLHHQ</sequence>
<name>A0A843X737_COLES</name>